<sequence>MNGFHPPDDTDTRFEDSSEATAARSANLNDADAPSLSLSVEVLNRRLHDLQFYTRSLIESNIDSLMTTDTTGIITDVNQQMVDLTGRTRDELIGAPCRNFFTNPARADTAIARVLTEDRLSDYELTVRAFDGTETVVSCNAATLRDRERTVRGVVAAARDVTESKKFERALLEKIFKLEQANISLSEDLERAKVDLLTPLQAVVESSEALRSGNDGDLNTTQQERIEKISSHGKHLLSLLSELIGMSTVETGLVDFDFHNVDVFGLLSATAAAVNHSGEPQVSVSVDVSDGVGLFPLDATNVEQMLAVLVANALAAGSDTPVILSAQTVEPGMVGEFEGVRPHWSFPLPAGDYVDYLQIRVEDHGVGIAAEDLPTVFLPLRNGMSDAGWKSSGDGVGLAKVKLLIELQGGTLGVQGAPGDGATFAIWLPRRILGAASNGAAGEEAARPTLETRLDAGQPTVGELHVSSGAPQEPHDENSDALVEHASPDLVGAADADSDVDVQSLGEAVADLDAETERSIALVVEDDQKSAKLVRLLLEAEGFQVIAAPSGEEALELVHRTAVSLITLDVRLPGMDGWKFLMKLHDSPDWASVPVVVIAGLADMSLALSRGAAAVLEKPLQRAELQKSLALLGFRPDDARTRCILVVDEDWETIQRVDSYLELPVYRVKSALTGEAAITDALSLKPDLILINLMMEDFSGFKIVRALQEHTATQHIPVLVMSSSQLTGEDQAAINSDPGQPVLAMDRPDFNREVLLAEVKRALRGADVQNHPASGRAGDSME</sequence>
<dbReference type="InterPro" id="IPR005467">
    <property type="entry name" value="His_kinase_dom"/>
</dbReference>
<dbReference type="STRING" id="1424661.SAMN05216281_10397"/>
<dbReference type="PANTHER" id="PTHR43547">
    <property type="entry name" value="TWO-COMPONENT HISTIDINE KINASE"/>
    <property type="match status" value="1"/>
</dbReference>
<evidence type="ECO:0000313" key="9">
    <source>
        <dbReference type="EMBL" id="TFB91861.1"/>
    </source>
</evidence>
<evidence type="ECO:0000256" key="8">
    <source>
        <dbReference type="SAM" id="MobiDB-lite"/>
    </source>
</evidence>
<dbReference type="OrthoDB" id="9782655at2"/>
<dbReference type="Gene3D" id="3.30.450.20">
    <property type="entry name" value="PAS domain"/>
    <property type="match status" value="1"/>
</dbReference>
<dbReference type="SUPFAM" id="SSF47384">
    <property type="entry name" value="Homodimeric domain of signal transducing histidine kinase"/>
    <property type="match status" value="1"/>
</dbReference>
<dbReference type="InterPro" id="IPR036097">
    <property type="entry name" value="HisK_dim/P_sf"/>
</dbReference>
<feature type="modified residue" description="4-aspartylphosphate" evidence="7">
    <location>
        <position position="569"/>
    </location>
</feature>
<dbReference type="SUPFAM" id="SSF55785">
    <property type="entry name" value="PYP-like sensor domain (PAS domain)"/>
    <property type="match status" value="1"/>
</dbReference>
<dbReference type="InterPro" id="IPR011006">
    <property type="entry name" value="CheY-like_superfamily"/>
</dbReference>
<dbReference type="Pfam" id="PF13426">
    <property type="entry name" value="PAS_9"/>
    <property type="match status" value="1"/>
</dbReference>
<evidence type="ECO:0000256" key="6">
    <source>
        <dbReference type="ARBA" id="ARBA00023012"/>
    </source>
</evidence>
<dbReference type="NCBIfam" id="TIGR00229">
    <property type="entry name" value="sensory_box"/>
    <property type="match status" value="1"/>
</dbReference>
<feature type="region of interest" description="Disordered" evidence="8">
    <location>
        <begin position="461"/>
        <end position="480"/>
    </location>
</feature>
<dbReference type="EMBL" id="SOFF01000020">
    <property type="protein sequence ID" value="TFB91861.1"/>
    <property type="molecule type" value="Genomic_DNA"/>
</dbReference>
<dbReference type="PROSITE" id="PS50112">
    <property type="entry name" value="PAS"/>
    <property type="match status" value="1"/>
</dbReference>
<dbReference type="PROSITE" id="PS50109">
    <property type="entry name" value="HIS_KIN"/>
    <property type="match status" value="1"/>
</dbReference>
<evidence type="ECO:0000256" key="3">
    <source>
        <dbReference type="ARBA" id="ARBA00012438"/>
    </source>
</evidence>
<dbReference type="SMART" id="SM00387">
    <property type="entry name" value="HATPase_c"/>
    <property type="match status" value="1"/>
</dbReference>
<dbReference type="InterPro" id="IPR000700">
    <property type="entry name" value="PAS-assoc_C"/>
</dbReference>
<reference evidence="9 10" key="1">
    <citation type="submission" date="2019-03" db="EMBL/GenBank/DDBJ databases">
        <title>Genomics of glacier-inhabiting Cryobacterium strains.</title>
        <authorList>
            <person name="Liu Q."/>
            <person name="Xin Y.-H."/>
        </authorList>
    </citation>
    <scope>NUCLEOTIDE SEQUENCE [LARGE SCALE GENOMIC DNA]</scope>
    <source>
        <strain evidence="9 10">Hh15</strain>
    </source>
</reference>
<organism evidence="9 10">
    <name type="scientific">Cryobacterium luteum</name>
    <dbReference type="NCBI Taxonomy" id="1424661"/>
    <lineage>
        <taxon>Bacteria</taxon>
        <taxon>Bacillati</taxon>
        <taxon>Actinomycetota</taxon>
        <taxon>Actinomycetes</taxon>
        <taxon>Micrococcales</taxon>
        <taxon>Microbacteriaceae</taxon>
        <taxon>Cryobacterium</taxon>
    </lineage>
</organism>
<dbReference type="RefSeq" id="WP_092107817.1">
    <property type="nucleotide sequence ID" value="NZ_FOCN01000003.1"/>
</dbReference>
<dbReference type="GO" id="GO:0005886">
    <property type="term" value="C:plasma membrane"/>
    <property type="evidence" value="ECO:0007669"/>
    <property type="project" value="UniProtKB-SubCell"/>
</dbReference>
<keyword evidence="10" id="KW-1185">Reference proteome</keyword>
<dbReference type="SUPFAM" id="SSF55874">
    <property type="entry name" value="ATPase domain of HSP90 chaperone/DNA topoisomerase II/histidine kinase"/>
    <property type="match status" value="1"/>
</dbReference>
<gene>
    <name evidence="9" type="ORF">E3O10_05705</name>
</gene>
<dbReference type="PANTHER" id="PTHR43547:SF2">
    <property type="entry name" value="HYBRID SIGNAL TRANSDUCTION HISTIDINE KINASE C"/>
    <property type="match status" value="1"/>
</dbReference>
<evidence type="ECO:0000313" key="10">
    <source>
        <dbReference type="Proteomes" id="UP000297654"/>
    </source>
</evidence>
<dbReference type="Proteomes" id="UP000297654">
    <property type="component" value="Unassembled WGS sequence"/>
</dbReference>
<dbReference type="Pfam" id="PF00072">
    <property type="entry name" value="Response_reg"/>
    <property type="match status" value="2"/>
</dbReference>
<dbReference type="SUPFAM" id="SSF52172">
    <property type="entry name" value="CheY-like"/>
    <property type="match status" value="2"/>
</dbReference>
<comment type="catalytic activity">
    <reaction evidence="1">
        <text>ATP + protein L-histidine = ADP + protein N-phospho-L-histidine.</text>
        <dbReference type="EC" id="2.7.13.3"/>
    </reaction>
</comment>
<evidence type="ECO:0000256" key="1">
    <source>
        <dbReference type="ARBA" id="ARBA00000085"/>
    </source>
</evidence>
<dbReference type="EC" id="2.7.13.3" evidence="3"/>
<dbReference type="InterPro" id="IPR035965">
    <property type="entry name" value="PAS-like_dom_sf"/>
</dbReference>
<dbReference type="InterPro" id="IPR004358">
    <property type="entry name" value="Sig_transdc_His_kin-like_C"/>
</dbReference>
<comment type="caution">
    <text evidence="7">Lacks conserved residue(s) required for the propagation of feature annotation.</text>
</comment>
<keyword evidence="5" id="KW-0418">Kinase</keyword>
<dbReference type="SMART" id="SM00448">
    <property type="entry name" value="REC"/>
    <property type="match status" value="2"/>
</dbReference>
<evidence type="ECO:0000256" key="5">
    <source>
        <dbReference type="ARBA" id="ARBA00022777"/>
    </source>
</evidence>
<dbReference type="Gene3D" id="3.40.50.2300">
    <property type="match status" value="2"/>
</dbReference>
<dbReference type="Pfam" id="PF02518">
    <property type="entry name" value="HATPase_c"/>
    <property type="match status" value="1"/>
</dbReference>
<dbReference type="CDD" id="cd00156">
    <property type="entry name" value="REC"/>
    <property type="match status" value="1"/>
</dbReference>
<evidence type="ECO:0000256" key="2">
    <source>
        <dbReference type="ARBA" id="ARBA00004236"/>
    </source>
</evidence>
<dbReference type="PROSITE" id="PS50110">
    <property type="entry name" value="RESPONSE_REGULATORY"/>
    <property type="match status" value="2"/>
</dbReference>
<comment type="caution">
    <text evidence="9">The sequence shown here is derived from an EMBL/GenBank/DDBJ whole genome shotgun (WGS) entry which is preliminary data.</text>
</comment>
<dbReference type="Gene3D" id="1.10.287.130">
    <property type="match status" value="1"/>
</dbReference>
<dbReference type="AlphaFoldDB" id="A0A1H8D1F6"/>
<name>A0A1H8D1F6_9MICO</name>
<dbReference type="PROSITE" id="PS50113">
    <property type="entry name" value="PAC"/>
    <property type="match status" value="1"/>
</dbReference>
<dbReference type="InterPro" id="IPR001789">
    <property type="entry name" value="Sig_transdc_resp-reg_receiver"/>
</dbReference>
<dbReference type="GO" id="GO:0000155">
    <property type="term" value="F:phosphorelay sensor kinase activity"/>
    <property type="evidence" value="ECO:0007669"/>
    <property type="project" value="InterPro"/>
</dbReference>
<comment type="subcellular location">
    <subcellularLocation>
        <location evidence="2">Cell membrane</location>
    </subcellularLocation>
</comment>
<dbReference type="Gene3D" id="3.30.565.10">
    <property type="entry name" value="Histidine kinase-like ATPase, C-terminal domain"/>
    <property type="match status" value="1"/>
</dbReference>
<dbReference type="InterPro" id="IPR036890">
    <property type="entry name" value="HATPase_C_sf"/>
</dbReference>
<keyword evidence="5" id="KW-0808">Transferase</keyword>
<evidence type="ECO:0000256" key="4">
    <source>
        <dbReference type="ARBA" id="ARBA00022553"/>
    </source>
</evidence>
<protein>
    <recommendedName>
        <fullName evidence="3">histidine kinase</fullName>
        <ecNumber evidence="3">2.7.13.3</ecNumber>
    </recommendedName>
</protein>
<feature type="compositionally biased region" description="Basic and acidic residues" evidence="8">
    <location>
        <begin position="1"/>
        <end position="16"/>
    </location>
</feature>
<keyword evidence="4 7" id="KW-0597">Phosphoprotein</keyword>
<dbReference type="InterPro" id="IPR003594">
    <property type="entry name" value="HATPase_dom"/>
</dbReference>
<dbReference type="InterPro" id="IPR000014">
    <property type="entry name" value="PAS"/>
</dbReference>
<feature type="region of interest" description="Disordered" evidence="8">
    <location>
        <begin position="1"/>
        <end position="28"/>
    </location>
</feature>
<proteinExistence type="predicted"/>
<accession>A0A1H8D1F6</accession>
<keyword evidence="6" id="KW-0902">Two-component regulatory system</keyword>
<dbReference type="PRINTS" id="PR00344">
    <property type="entry name" value="BCTRLSENSOR"/>
</dbReference>
<dbReference type="SMART" id="SM00091">
    <property type="entry name" value="PAS"/>
    <property type="match status" value="1"/>
</dbReference>
<evidence type="ECO:0000256" key="7">
    <source>
        <dbReference type="PROSITE-ProRule" id="PRU00169"/>
    </source>
</evidence>
<dbReference type="CDD" id="cd00130">
    <property type="entry name" value="PAS"/>
    <property type="match status" value="1"/>
</dbReference>